<feature type="transmembrane region" description="Helical" evidence="4">
    <location>
        <begin position="156"/>
        <end position="174"/>
    </location>
</feature>
<gene>
    <name evidence="6" type="ORF">SAMN00777080_3000</name>
</gene>
<dbReference type="AlphaFoldDB" id="A0A1W2H6A7"/>
<evidence type="ECO:0000313" key="6">
    <source>
        <dbReference type="EMBL" id="SMD44379.1"/>
    </source>
</evidence>
<feature type="transmembrane region" description="Helical" evidence="4">
    <location>
        <begin position="101"/>
        <end position="121"/>
    </location>
</feature>
<dbReference type="InterPro" id="IPR018060">
    <property type="entry name" value="HTH_AraC"/>
</dbReference>
<evidence type="ECO:0000256" key="2">
    <source>
        <dbReference type="ARBA" id="ARBA00023125"/>
    </source>
</evidence>
<sequence>MEIIIHFKDLIYLSSHLIGVIISALLIYIGIRNYPPNILLGLSFASLTYGAFIAWLIFSGQYVHFPALYRTGNIGGLLFPPFFYLYIRAVLYPQSQSIRDLLFFLPVFLFIFDYFPVLFLLSLSEKKNMILQEIHDPMLFVSFNQAWFLPKNFHTLFRTLVILFFWILSFRLLYLKKKENGFQKFEKPWLNWMIIYLVFNSLLIFPFLVSNVFTSNSFQYDLSHLTGAVLLLVSASTILFFPQVLYGTNQFEYIRKVQDEITEEEKSFEEKISPDKYHHIEKRLKEVLEEDKVFLQKGYSLADLAKDTKIPAYQLTHYINKVMDSTFYELINKYRIEETCLIIKSGKFNHLTLEALAEKSGFNNRNSFSVAFRKFKDMKPSEFLRKQTVE</sequence>
<dbReference type="PANTHER" id="PTHR43280">
    <property type="entry name" value="ARAC-FAMILY TRANSCRIPTIONAL REGULATOR"/>
    <property type="match status" value="1"/>
</dbReference>
<dbReference type="PROSITE" id="PS00041">
    <property type="entry name" value="HTH_ARAC_FAMILY_1"/>
    <property type="match status" value="1"/>
</dbReference>
<keyword evidence="1" id="KW-0805">Transcription regulation</keyword>
<accession>A0A1W2H6A7</accession>
<dbReference type="EMBL" id="LT838813">
    <property type="protein sequence ID" value="SMD44379.1"/>
    <property type="molecule type" value="Genomic_DNA"/>
</dbReference>
<feature type="transmembrane region" description="Helical" evidence="4">
    <location>
        <begin position="225"/>
        <end position="246"/>
    </location>
</feature>
<keyword evidence="4" id="KW-0472">Membrane</keyword>
<dbReference type="Pfam" id="PF12833">
    <property type="entry name" value="HTH_18"/>
    <property type="match status" value="1"/>
</dbReference>
<evidence type="ECO:0000256" key="1">
    <source>
        <dbReference type="ARBA" id="ARBA00023015"/>
    </source>
</evidence>
<protein>
    <submittedName>
        <fullName evidence="6">AraC-type DNA-binding protein</fullName>
    </submittedName>
</protein>
<dbReference type="Gene3D" id="1.10.10.60">
    <property type="entry name" value="Homeodomain-like"/>
    <property type="match status" value="1"/>
</dbReference>
<dbReference type="Proteomes" id="UP000192333">
    <property type="component" value="Chromosome I"/>
</dbReference>
<keyword evidence="4" id="KW-0812">Transmembrane</keyword>
<keyword evidence="3" id="KW-0804">Transcription</keyword>
<name>A0A1W2H6A7_9BACT</name>
<evidence type="ECO:0000256" key="3">
    <source>
        <dbReference type="ARBA" id="ARBA00023163"/>
    </source>
</evidence>
<organism evidence="6 7">
    <name type="scientific">Aquiflexum balticum DSM 16537</name>
    <dbReference type="NCBI Taxonomy" id="758820"/>
    <lineage>
        <taxon>Bacteria</taxon>
        <taxon>Pseudomonadati</taxon>
        <taxon>Bacteroidota</taxon>
        <taxon>Cytophagia</taxon>
        <taxon>Cytophagales</taxon>
        <taxon>Cyclobacteriaceae</taxon>
        <taxon>Aquiflexum</taxon>
    </lineage>
</organism>
<dbReference type="OrthoDB" id="6283866at2"/>
<feature type="transmembrane region" description="Helical" evidence="4">
    <location>
        <begin position="12"/>
        <end position="31"/>
    </location>
</feature>
<dbReference type="GO" id="GO:0003700">
    <property type="term" value="F:DNA-binding transcription factor activity"/>
    <property type="evidence" value="ECO:0007669"/>
    <property type="project" value="InterPro"/>
</dbReference>
<dbReference type="PANTHER" id="PTHR43280:SF29">
    <property type="entry name" value="ARAC-FAMILY TRANSCRIPTIONAL REGULATOR"/>
    <property type="match status" value="1"/>
</dbReference>
<dbReference type="InterPro" id="IPR018062">
    <property type="entry name" value="HTH_AraC-typ_CS"/>
</dbReference>
<feature type="transmembrane region" description="Helical" evidence="4">
    <location>
        <begin position="70"/>
        <end position="89"/>
    </location>
</feature>
<dbReference type="RefSeq" id="WP_084121161.1">
    <property type="nucleotide sequence ID" value="NZ_LT838813.1"/>
</dbReference>
<evidence type="ECO:0000256" key="4">
    <source>
        <dbReference type="SAM" id="Phobius"/>
    </source>
</evidence>
<keyword evidence="7" id="KW-1185">Reference proteome</keyword>
<reference evidence="7" key="1">
    <citation type="submission" date="2017-04" db="EMBL/GenBank/DDBJ databases">
        <authorList>
            <person name="Varghese N."/>
            <person name="Submissions S."/>
        </authorList>
    </citation>
    <scope>NUCLEOTIDE SEQUENCE [LARGE SCALE GENOMIC DNA]</scope>
    <source>
        <strain evidence="7">DSM 16537</strain>
    </source>
</reference>
<dbReference type="SMART" id="SM00342">
    <property type="entry name" value="HTH_ARAC"/>
    <property type="match status" value="1"/>
</dbReference>
<feature type="transmembrane region" description="Helical" evidence="4">
    <location>
        <begin position="194"/>
        <end position="213"/>
    </location>
</feature>
<proteinExistence type="predicted"/>
<dbReference type="PROSITE" id="PS01124">
    <property type="entry name" value="HTH_ARAC_FAMILY_2"/>
    <property type="match status" value="1"/>
</dbReference>
<feature type="transmembrane region" description="Helical" evidence="4">
    <location>
        <begin position="38"/>
        <end position="58"/>
    </location>
</feature>
<keyword evidence="4" id="KW-1133">Transmembrane helix</keyword>
<dbReference type="GO" id="GO:0043565">
    <property type="term" value="F:sequence-specific DNA binding"/>
    <property type="evidence" value="ECO:0007669"/>
    <property type="project" value="InterPro"/>
</dbReference>
<dbReference type="STRING" id="758820.SAMN00777080_3000"/>
<evidence type="ECO:0000313" key="7">
    <source>
        <dbReference type="Proteomes" id="UP000192333"/>
    </source>
</evidence>
<feature type="domain" description="HTH araC/xylS-type" evidence="5">
    <location>
        <begin position="278"/>
        <end position="386"/>
    </location>
</feature>
<keyword evidence="2 6" id="KW-0238">DNA-binding</keyword>
<evidence type="ECO:0000259" key="5">
    <source>
        <dbReference type="PROSITE" id="PS01124"/>
    </source>
</evidence>